<keyword evidence="2" id="KW-1185">Reference proteome</keyword>
<sequence>MPAQAGIFADDLARCMVRTTTEADRHAMLRWLISSISVHPVLKSMITVSAEQSKAANQDAALLMERLLTVSCKAEAQQALRSEGGDVLGYSFGQLGQIAGRELSNDPAVAQKMQEYMQVVDAKKIQEALAPEEKR</sequence>
<comment type="caution">
    <text evidence="1">The sequence shown here is derived from an EMBL/GenBank/DDBJ whole genome shotgun (WGS) entry which is preliminary data.</text>
</comment>
<protein>
    <submittedName>
        <fullName evidence="1">Uncharacterized protein</fullName>
    </submittedName>
</protein>
<accession>A0ABU9YY45</accession>
<evidence type="ECO:0000313" key="2">
    <source>
        <dbReference type="Proteomes" id="UP001410394"/>
    </source>
</evidence>
<gene>
    <name evidence="1" type="ORF">ABDB84_09125</name>
</gene>
<dbReference type="RefSeq" id="WP_345919409.1">
    <property type="nucleotide sequence ID" value="NZ_JBDIVE010000004.1"/>
</dbReference>
<organism evidence="1 2">
    <name type="scientific">Uliginosibacterium sediminicola</name>
    <dbReference type="NCBI Taxonomy" id="2024550"/>
    <lineage>
        <taxon>Bacteria</taxon>
        <taxon>Pseudomonadati</taxon>
        <taxon>Pseudomonadota</taxon>
        <taxon>Betaproteobacteria</taxon>
        <taxon>Rhodocyclales</taxon>
        <taxon>Zoogloeaceae</taxon>
        <taxon>Uliginosibacterium</taxon>
    </lineage>
</organism>
<proteinExistence type="predicted"/>
<reference evidence="1 2" key="1">
    <citation type="journal article" date="2018" name="Int. J. Syst. Evol. Microbiol.">
        <title>Uliginosibacterium sediminicola sp. nov., isolated from freshwater sediment.</title>
        <authorList>
            <person name="Hwang W.M."/>
            <person name="Kim S.M."/>
            <person name="Kang K."/>
            <person name="Ahn T.Y."/>
        </authorList>
    </citation>
    <scope>NUCLEOTIDE SEQUENCE [LARGE SCALE GENOMIC DNA]</scope>
    <source>
        <strain evidence="1 2">M1-21</strain>
    </source>
</reference>
<dbReference type="Proteomes" id="UP001410394">
    <property type="component" value="Unassembled WGS sequence"/>
</dbReference>
<name>A0ABU9YY45_9RHOO</name>
<dbReference type="EMBL" id="JBDIVE010000004">
    <property type="protein sequence ID" value="MEN3068638.1"/>
    <property type="molecule type" value="Genomic_DNA"/>
</dbReference>
<evidence type="ECO:0000313" key="1">
    <source>
        <dbReference type="EMBL" id="MEN3068638.1"/>
    </source>
</evidence>